<dbReference type="EMBL" id="JBHRYN010000012">
    <property type="protein sequence ID" value="MFC3702024.1"/>
    <property type="molecule type" value="Genomic_DNA"/>
</dbReference>
<feature type="signal peptide" evidence="1">
    <location>
        <begin position="1"/>
        <end position="20"/>
    </location>
</feature>
<evidence type="ECO:0000313" key="3">
    <source>
        <dbReference type="Proteomes" id="UP001595710"/>
    </source>
</evidence>
<reference evidence="3" key="1">
    <citation type="journal article" date="2019" name="Int. J. Syst. Evol. Microbiol.">
        <title>The Global Catalogue of Microorganisms (GCM) 10K type strain sequencing project: providing services to taxonomists for standard genome sequencing and annotation.</title>
        <authorList>
            <consortium name="The Broad Institute Genomics Platform"/>
            <consortium name="The Broad Institute Genome Sequencing Center for Infectious Disease"/>
            <person name="Wu L."/>
            <person name="Ma J."/>
        </authorList>
    </citation>
    <scope>NUCLEOTIDE SEQUENCE [LARGE SCALE GENOMIC DNA]</scope>
    <source>
        <strain evidence="3">CECT 8288</strain>
    </source>
</reference>
<evidence type="ECO:0000256" key="1">
    <source>
        <dbReference type="SAM" id="SignalP"/>
    </source>
</evidence>
<sequence length="148" mass="15799">MSSRSLTAVVLGLGLCSVVAAENIVYSATVKQLNAHVLFDQTLEGSGLVTVKPDSFTQASGDVDALKQCLWSVNVNLEAEKPVFSPGKMICIGPKQEVLEAIPQGTVEMEGQCLTDSCSQFEVAENTAVRLTFSAPLGLSLQPRNERK</sequence>
<feature type="chain" id="PRO_5047145659" evidence="1">
    <location>
        <begin position="21"/>
        <end position="148"/>
    </location>
</feature>
<comment type="caution">
    <text evidence="2">The sequence shown here is derived from an EMBL/GenBank/DDBJ whole genome shotgun (WGS) entry which is preliminary data.</text>
</comment>
<proteinExistence type="predicted"/>
<dbReference type="RefSeq" id="WP_290281665.1">
    <property type="nucleotide sequence ID" value="NZ_JAUFQI010000001.1"/>
</dbReference>
<evidence type="ECO:0000313" key="2">
    <source>
        <dbReference type="EMBL" id="MFC3702024.1"/>
    </source>
</evidence>
<dbReference type="Proteomes" id="UP001595710">
    <property type="component" value="Unassembled WGS sequence"/>
</dbReference>
<name>A0ABV7WUJ6_9GAMM</name>
<organism evidence="2 3">
    <name type="scientific">Reinekea marina</name>
    <dbReference type="NCBI Taxonomy" id="1310421"/>
    <lineage>
        <taxon>Bacteria</taxon>
        <taxon>Pseudomonadati</taxon>
        <taxon>Pseudomonadota</taxon>
        <taxon>Gammaproteobacteria</taxon>
        <taxon>Oceanospirillales</taxon>
        <taxon>Saccharospirillaceae</taxon>
        <taxon>Reinekea</taxon>
    </lineage>
</organism>
<gene>
    <name evidence="2" type="ORF">ACFOND_10260</name>
</gene>
<keyword evidence="1" id="KW-0732">Signal</keyword>
<protein>
    <submittedName>
        <fullName evidence="2">Uncharacterized protein</fullName>
    </submittedName>
</protein>
<accession>A0ABV7WUJ6</accession>
<keyword evidence="3" id="KW-1185">Reference proteome</keyword>